<keyword evidence="4" id="KW-0255">Endonuclease</keyword>
<feature type="compositionally biased region" description="Gly residues" evidence="2">
    <location>
        <begin position="410"/>
        <end position="428"/>
    </location>
</feature>
<evidence type="ECO:0000259" key="3">
    <source>
        <dbReference type="SMART" id="SM00507"/>
    </source>
</evidence>
<dbReference type="Pfam" id="PF01844">
    <property type="entry name" value="HNH"/>
    <property type="match status" value="1"/>
</dbReference>
<dbReference type="CDD" id="cd00085">
    <property type="entry name" value="HNHc"/>
    <property type="match status" value="1"/>
</dbReference>
<evidence type="ECO:0000256" key="1">
    <source>
        <dbReference type="ARBA" id="ARBA00023450"/>
    </source>
</evidence>
<gene>
    <name evidence="4" type="ORF">K8V15_03010</name>
</gene>
<accession>A0A921EP57</accession>
<dbReference type="GO" id="GO:0003676">
    <property type="term" value="F:nucleic acid binding"/>
    <property type="evidence" value="ECO:0007669"/>
    <property type="project" value="InterPro"/>
</dbReference>
<comment type="caution">
    <text evidence="4">The sequence shown here is derived from an EMBL/GenBank/DDBJ whole genome shotgun (WGS) entry which is preliminary data.</text>
</comment>
<comment type="similarity">
    <text evidence="1">Belongs to the Rv1128c/1148c/1588c/1702c/1945/3466 family.</text>
</comment>
<proteinExistence type="inferred from homology"/>
<dbReference type="GO" id="GO:0004519">
    <property type="term" value="F:endonuclease activity"/>
    <property type="evidence" value="ECO:0007669"/>
    <property type="project" value="UniProtKB-KW"/>
</dbReference>
<dbReference type="Pfam" id="PF02720">
    <property type="entry name" value="DUF222"/>
    <property type="match status" value="1"/>
</dbReference>
<dbReference type="Proteomes" id="UP000712713">
    <property type="component" value="Unassembled WGS sequence"/>
</dbReference>
<protein>
    <submittedName>
        <fullName evidence="4">HNH endonuclease</fullName>
    </submittedName>
</protein>
<dbReference type="Gene3D" id="1.10.30.50">
    <property type="match status" value="1"/>
</dbReference>
<reference evidence="4" key="1">
    <citation type="journal article" date="2021" name="PeerJ">
        <title>Extensive microbial diversity within the chicken gut microbiome revealed by metagenomics and culture.</title>
        <authorList>
            <person name="Gilroy R."/>
            <person name="Ravi A."/>
            <person name="Getino M."/>
            <person name="Pursley I."/>
            <person name="Horton D.L."/>
            <person name="Alikhan N.F."/>
            <person name="Baker D."/>
            <person name="Gharbi K."/>
            <person name="Hall N."/>
            <person name="Watson M."/>
            <person name="Adriaenssens E.M."/>
            <person name="Foster-Nyarko E."/>
            <person name="Jarju S."/>
            <person name="Secka A."/>
            <person name="Antonio M."/>
            <person name="Oren A."/>
            <person name="Chaudhuri R.R."/>
            <person name="La Ragione R."/>
            <person name="Hildebrand F."/>
            <person name="Pallen M.J."/>
        </authorList>
    </citation>
    <scope>NUCLEOTIDE SEQUENCE</scope>
    <source>
        <strain evidence="4">ChiGjej3B3-7470</strain>
    </source>
</reference>
<evidence type="ECO:0000313" key="4">
    <source>
        <dbReference type="EMBL" id="HJE50941.1"/>
    </source>
</evidence>
<dbReference type="InterPro" id="IPR002711">
    <property type="entry name" value="HNH"/>
</dbReference>
<sequence>MNEARRLRDRVDALACVLTAEVTESQASLASAGTPVTSLLAATEGRDAREAAGQVFLASEVSRHAAARDAALEGLISTRHAAAIAKGMAQLPAELPTAAKQRAEEIFVEKADGVTPQKLAALAPLVLAEVAPELVPSPEDRAASLAAQRERAIRKRSFKWGDDGDGSVWFRGSLPELEAAPLVRMVEAYVESDRRAARRRQDGVRSVRPGPQAIRDARVADLDRTPEQRQADALVELVESHRGAPSTVGDRPRVVVTISESSLRDRVEAAGVLPSGAEVPAGALRRLACDADVLPVVLGSESEVLDVGRAQRLVTPGIRRTLSLRDGGCVFPGCDKPDASCEAHHVRPWWAGGVTSLDNLALLCPHHHKLVEPDRYETGRDRWRLYIDEVTRKPVVVPPRRFTELTGSGSVSGGRGSPMGGSPGGVAAGHGERPEQQGLCGPVPRPSRPAGQGPPPRRPQSPPPDTGPSEAAPLLPPPEPPAEHQY</sequence>
<dbReference type="GO" id="GO:0008270">
    <property type="term" value="F:zinc ion binding"/>
    <property type="evidence" value="ECO:0007669"/>
    <property type="project" value="InterPro"/>
</dbReference>
<feature type="domain" description="HNH nuclease" evidence="3">
    <location>
        <begin position="317"/>
        <end position="369"/>
    </location>
</feature>
<dbReference type="InterPro" id="IPR003615">
    <property type="entry name" value="HNH_nuc"/>
</dbReference>
<feature type="region of interest" description="Disordered" evidence="2">
    <location>
        <begin position="401"/>
        <end position="486"/>
    </location>
</feature>
<evidence type="ECO:0000256" key="2">
    <source>
        <dbReference type="SAM" id="MobiDB-lite"/>
    </source>
</evidence>
<organism evidence="4 5">
    <name type="scientific">Tessaracoccus flavescens</name>
    <dbReference type="NCBI Taxonomy" id="399497"/>
    <lineage>
        <taxon>Bacteria</taxon>
        <taxon>Bacillati</taxon>
        <taxon>Actinomycetota</taxon>
        <taxon>Actinomycetes</taxon>
        <taxon>Propionibacteriales</taxon>
        <taxon>Propionibacteriaceae</taxon>
        <taxon>Tessaracoccus</taxon>
    </lineage>
</organism>
<keyword evidence="4" id="KW-0540">Nuclease</keyword>
<evidence type="ECO:0000313" key="5">
    <source>
        <dbReference type="Proteomes" id="UP000712713"/>
    </source>
</evidence>
<dbReference type="EMBL" id="DYZF01000070">
    <property type="protein sequence ID" value="HJE50941.1"/>
    <property type="molecule type" value="Genomic_DNA"/>
</dbReference>
<dbReference type="SMART" id="SM00507">
    <property type="entry name" value="HNHc"/>
    <property type="match status" value="1"/>
</dbReference>
<reference evidence="4" key="2">
    <citation type="submission" date="2021-09" db="EMBL/GenBank/DDBJ databases">
        <authorList>
            <person name="Gilroy R."/>
        </authorList>
    </citation>
    <scope>NUCLEOTIDE SEQUENCE</scope>
    <source>
        <strain evidence="4">ChiGjej3B3-7470</strain>
    </source>
</reference>
<feature type="compositionally biased region" description="Pro residues" evidence="2">
    <location>
        <begin position="443"/>
        <end position="466"/>
    </location>
</feature>
<dbReference type="InterPro" id="IPR003870">
    <property type="entry name" value="DUF222"/>
</dbReference>
<keyword evidence="4" id="KW-0378">Hydrolase</keyword>
<name>A0A921EP57_9ACTN</name>
<dbReference type="AlphaFoldDB" id="A0A921EP57"/>